<dbReference type="Proteomes" id="UP000654123">
    <property type="component" value="Unassembled WGS sequence"/>
</dbReference>
<evidence type="ECO:0000313" key="2">
    <source>
        <dbReference type="Proteomes" id="UP000654123"/>
    </source>
</evidence>
<protein>
    <submittedName>
        <fullName evidence="1">Uncharacterized protein</fullName>
    </submittedName>
</protein>
<comment type="caution">
    <text evidence="1">The sequence shown here is derived from an EMBL/GenBank/DDBJ whole genome shotgun (WGS) entry which is preliminary data.</text>
</comment>
<dbReference type="EMBL" id="BMSV01000003">
    <property type="protein sequence ID" value="GGQ00771.1"/>
    <property type="molecule type" value="Genomic_DNA"/>
</dbReference>
<organism evidence="1 2">
    <name type="scientific">Streptomyces roseolilacinus</name>
    <dbReference type="NCBI Taxonomy" id="66904"/>
    <lineage>
        <taxon>Bacteria</taxon>
        <taxon>Bacillati</taxon>
        <taxon>Actinomycetota</taxon>
        <taxon>Actinomycetes</taxon>
        <taxon>Kitasatosporales</taxon>
        <taxon>Streptomycetaceae</taxon>
        <taxon>Streptomyces</taxon>
    </lineage>
</organism>
<reference evidence="1" key="2">
    <citation type="submission" date="2020-09" db="EMBL/GenBank/DDBJ databases">
        <authorList>
            <person name="Sun Q."/>
            <person name="Ohkuma M."/>
        </authorList>
    </citation>
    <scope>NUCLEOTIDE SEQUENCE</scope>
    <source>
        <strain evidence="1">JCM 4335</strain>
    </source>
</reference>
<evidence type="ECO:0000313" key="1">
    <source>
        <dbReference type="EMBL" id="GGQ00771.1"/>
    </source>
</evidence>
<sequence>MPEMRRAWMGWKSVSIRTIASRVRVVCSMSSSTRRASAARRWSSADSDDTHAQPLGVAVVRTRRPRRDRTWMAAAYSSLLQSSRRHTAAGVQAASWTAIT</sequence>
<name>A0A918EIX6_9ACTN</name>
<reference evidence="1" key="1">
    <citation type="journal article" date="2014" name="Int. J. Syst. Evol. Microbiol.">
        <title>Complete genome sequence of Corynebacterium casei LMG S-19264T (=DSM 44701T), isolated from a smear-ripened cheese.</title>
        <authorList>
            <consortium name="US DOE Joint Genome Institute (JGI-PGF)"/>
            <person name="Walter F."/>
            <person name="Albersmeier A."/>
            <person name="Kalinowski J."/>
            <person name="Ruckert C."/>
        </authorList>
    </citation>
    <scope>NUCLEOTIDE SEQUENCE</scope>
    <source>
        <strain evidence="1">JCM 4335</strain>
    </source>
</reference>
<accession>A0A918EIX6</accession>
<proteinExistence type="predicted"/>
<dbReference type="AlphaFoldDB" id="A0A918EIX6"/>
<gene>
    <name evidence="1" type="ORF">GCM10010249_18830</name>
</gene>
<keyword evidence="2" id="KW-1185">Reference proteome</keyword>